<accession>A0A1W9ZBW5</accession>
<evidence type="ECO:0000313" key="2">
    <source>
        <dbReference type="EMBL" id="ORA11667.1"/>
    </source>
</evidence>
<protein>
    <recommendedName>
        <fullName evidence="4">DUF5135 domain-containing protein</fullName>
    </recommendedName>
</protein>
<dbReference type="EMBL" id="MVHG01000051">
    <property type="protein sequence ID" value="ORA11667.1"/>
    <property type="molecule type" value="Genomic_DNA"/>
</dbReference>
<feature type="transmembrane region" description="Helical" evidence="1">
    <location>
        <begin position="158"/>
        <end position="182"/>
    </location>
</feature>
<evidence type="ECO:0000256" key="1">
    <source>
        <dbReference type="SAM" id="Phobius"/>
    </source>
</evidence>
<name>A0A1W9ZBW5_MYCAI</name>
<proteinExistence type="predicted"/>
<feature type="transmembrane region" description="Helical" evidence="1">
    <location>
        <begin position="69"/>
        <end position="92"/>
    </location>
</feature>
<dbReference type="Pfam" id="PF17198">
    <property type="entry name" value="AveC_like"/>
    <property type="match status" value="1"/>
</dbReference>
<gene>
    <name evidence="2" type="ORF">BST14_18310</name>
</gene>
<feature type="transmembrane region" description="Helical" evidence="1">
    <location>
        <begin position="35"/>
        <end position="57"/>
    </location>
</feature>
<keyword evidence="3" id="KW-1185">Reference proteome</keyword>
<feature type="transmembrane region" description="Helical" evidence="1">
    <location>
        <begin position="244"/>
        <end position="264"/>
    </location>
</feature>
<dbReference type="Proteomes" id="UP000192707">
    <property type="component" value="Unassembled WGS sequence"/>
</dbReference>
<evidence type="ECO:0000313" key="3">
    <source>
        <dbReference type="Proteomes" id="UP000192707"/>
    </source>
</evidence>
<keyword evidence="1" id="KW-0472">Membrane</keyword>
<keyword evidence="1" id="KW-1133">Transmembrane helix</keyword>
<sequence>MCFAVVEIWTIAAWLPDAHQVTEYRDHGGVRPTAALAYELASLTVFVVVATIVVRGCIRERRLTFDAMFMIAGLTCFWADLSVNLFAPALLFSSDFVNLTNPLGHLPGIVNPDAGRAPDPLLFSIPLESAGLLGGAMLMGAAIKRVRHRHPTLTRRQLALLIFSMALVMDAVLEPVLMRLGLEAYLAPRWMSPFDFGGGQRFPVVEWIAGAAFFSLPVMIRTFKNDRNQTIVEQRIDHLPPIRRRVVALLALYGCFQLIAWGPATIPDLLYVPYETSWPHISPDLLNGVCDAPGVTGTRYGPCPGAPGFHMPVRGSLPGKSP</sequence>
<dbReference type="InterPro" id="IPR033459">
    <property type="entry name" value="AveC-like"/>
</dbReference>
<evidence type="ECO:0008006" key="4">
    <source>
        <dbReference type="Google" id="ProtNLM"/>
    </source>
</evidence>
<dbReference type="AlphaFoldDB" id="A0A1W9ZBW5"/>
<reference evidence="2 3" key="1">
    <citation type="submission" date="2016-12" db="EMBL/GenBank/DDBJ databases">
        <title>The new phylogeny of genus Mycobacterium.</title>
        <authorList>
            <person name="Tortoli E."/>
            <person name="Trovato A."/>
            <person name="Cirillo D.M."/>
        </authorList>
    </citation>
    <scope>NUCLEOTIDE SEQUENCE [LARGE SCALE GENOMIC DNA]</scope>
    <source>
        <strain evidence="2 3">DSM 45069</strain>
    </source>
</reference>
<feature type="transmembrane region" description="Helical" evidence="1">
    <location>
        <begin position="121"/>
        <end position="146"/>
    </location>
</feature>
<organism evidence="2 3">
    <name type="scientific">Mycobacterium arosiense ATCC BAA-1401 = DSM 45069</name>
    <dbReference type="NCBI Taxonomy" id="1265311"/>
    <lineage>
        <taxon>Bacteria</taxon>
        <taxon>Bacillati</taxon>
        <taxon>Actinomycetota</taxon>
        <taxon>Actinomycetes</taxon>
        <taxon>Mycobacteriales</taxon>
        <taxon>Mycobacteriaceae</taxon>
        <taxon>Mycobacterium</taxon>
        <taxon>Mycobacterium avium complex (MAC)</taxon>
    </lineage>
</organism>
<keyword evidence="1" id="KW-0812">Transmembrane</keyword>
<comment type="caution">
    <text evidence="2">The sequence shown here is derived from an EMBL/GenBank/DDBJ whole genome shotgun (WGS) entry which is preliminary data.</text>
</comment>
<feature type="transmembrane region" description="Helical" evidence="1">
    <location>
        <begin position="202"/>
        <end position="223"/>
    </location>
</feature>